<dbReference type="SUPFAM" id="SSF56672">
    <property type="entry name" value="DNA/RNA polymerases"/>
    <property type="match status" value="1"/>
</dbReference>
<feature type="coiled-coil region" evidence="1">
    <location>
        <begin position="390"/>
        <end position="417"/>
    </location>
</feature>
<dbReference type="CDD" id="cd01650">
    <property type="entry name" value="RT_nLTR_like"/>
    <property type="match status" value="1"/>
</dbReference>
<dbReference type="Pfam" id="PF00078">
    <property type="entry name" value="RVT_1"/>
    <property type="match status" value="1"/>
</dbReference>
<dbReference type="InterPro" id="IPR043502">
    <property type="entry name" value="DNA/RNA_pol_sf"/>
</dbReference>
<dbReference type="Gene3D" id="3.30.70.270">
    <property type="match status" value="1"/>
</dbReference>
<dbReference type="GO" id="GO:0003824">
    <property type="term" value="F:catalytic activity"/>
    <property type="evidence" value="ECO:0007669"/>
    <property type="project" value="InterPro"/>
</dbReference>
<organism evidence="3">
    <name type="scientific">Cacopsylla melanoneura</name>
    <dbReference type="NCBI Taxonomy" id="428564"/>
    <lineage>
        <taxon>Eukaryota</taxon>
        <taxon>Metazoa</taxon>
        <taxon>Ecdysozoa</taxon>
        <taxon>Arthropoda</taxon>
        <taxon>Hexapoda</taxon>
        <taxon>Insecta</taxon>
        <taxon>Pterygota</taxon>
        <taxon>Neoptera</taxon>
        <taxon>Paraneoptera</taxon>
        <taxon>Hemiptera</taxon>
        <taxon>Sternorrhyncha</taxon>
        <taxon>Psylloidea</taxon>
        <taxon>Psyllidae</taxon>
        <taxon>Psyllinae</taxon>
        <taxon>Cacopsylla</taxon>
    </lineage>
</organism>
<dbReference type="PANTHER" id="PTHR47027">
    <property type="entry name" value="REVERSE TRANSCRIPTASE DOMAIN-CONTAINING PROTEIN"/>
    <property type="match status" value="1"/>
</dbReference>
<reference evidence="3" key="1">
    <citation type="submission" date="2021-05" db="EMBL/GenBank/DDBJ databases">
        <authorList>
            <person name="Alioto T."/>
            <person name="Alioto T."/>
            <person name="Gomez Garrido J."/>
        </authorList>
    </citation>
    <scope>NUCLEOTIDE SEQUENCE</scope>
</reference>
<dbReference type="EMBL" id="HBUF01382644">
    <property type="protein sequence ID" value="CAG6730920.1"/>
    <property type="molecule type" value="Transcribed_RNA"/>
</dbReference>
<dbReference type="AlphaFoldDB" id="A0A8D9DXI3"/>
<dbReference type="InterPro" id="IPR000477">
    <property type="entry name" value="RT_dom"/>
</dbReference>
<dbReference type="SUPFAM" id="SSF56219">
    <property type="entry name" value="DNase I-like"/>
    <property type="match status" value="1"/>
</dbReference>
<dbReference type="CDD" id="cd09076">
    <property type="entry name" value="L1-EN"/>
    <property type="match status" value="1"/>
</dbReference>
<name>A0A8D9DXI3_9HEMI</name>
<dbReference type="Gene3D" id="3.60.10.10">
    <property type="entry name" value="Endonuclease/exonuclease/phosphatase"/>
    <property type="match status" value="1"/>
</dbReference>
<evidence type="ECO:0000256" key="1">
    <source>
        <dbReference type="SAM" id="Coils"/>
    </source>
</evidence>
<protein>
    <submittedName>
        <fullName evidence="3">Craniofacial development protein 2</fullName>
    </submittedName>
</protein>
<dbReference type="GO" id="GO:0071897">
    <property type="term" value="P:DNA biosynthetic process"/>
    <property type="evidence" value="ECO:0007669"/>
    <property type="project" value="UniProtKB-ARBA"/>
</dbReference>
<sequence length="877" mass="101843">MGIRTQPVTKRNRVASDVGLSSTDLNFGLHLDKRFWTNGFTCGTWNVRSLYSPGAIKILDDELEKYNMDIVALQETRWLGQGTIKEKNYTYFYSGNDNGRHQFGVAIAVANRIRGNVQSFQPVHERLCCIRLKAKFNNIDIITFHAPTEDKDDQVKDLFYEELETLFDQLPLYDTKLLLGDANAKVGKECFWKPHIGMHSLHDMSNDNGTRLVSFASSKNLRVMSTVFPHKRIHKGTWISPDNVTTNQIDHVLIDIRHSRSVEDVRSLRGAEIGSDHFLVRVKMKQKILSTKQQREKHLPEIDIEKLKDLNSRTAFQQVLSNKFQNLQEETEDRDVDDEWSTMKEVITEAMKETLKPDNAARKNKKHWFDKECKDLIAKRKNSRTRWLANQENEENKESYKNLCKETNRTIRRKKRQYLEDKIKQAEQDRTINNTREFYRVTRFFKKGFTPRIDLIKDNDGNLISDESKALEQWKSYFENLLNCEVIRNNRNEEEQLIYLNEEEIEAPTPLEIVNVINKLKTGKAAGEDKIPAEVLKAGGEELNMKICNLIQKIWSSEKIPDDWKNAIVCPILKKGDVMNCGNYRGIALLSVTYKVLGMLLLKRLTTYTERIMGPEQAGFRGNRSTIDQIHNIRQIVSKCYEFNKDLHCLLIDFRKAYDSVIKEEIWKEMNQQRIPSKLIKLTKACMSESRCKVRVNGKLTDSFEVKSGLKQGDCLSPILFNLVLEKAIRKVTETNEGITMGQIINILAYADDIILIAETEDGLKTLARTLVDEATPFGLEINVGKTKYMYFTREERRRKEDLDMGEDKFERVDSFKYLGSNLDEKNRMEEEILERVKIGNRTRFSLKKMMSSKLLSRTSKLRMYKSLIIPVVLYGP</sequence>
<dbReference type="PANTHER" id="PTHR47027:SF29">
    <property type="entry name" value="C2H2-TYPE DOMAIN-CONTAINING PROTEIN"/>
    <property type="match status" value="1"/>
</dbReference>
<dbReference type="PROSITE" id="PS50878">
    <property type="entry name" value="RT_POL"/>
    <property type="match status" value="1"/>
</dbReference>
<dbReference type="InterPro" id="IPR043128">
    <property type="entry name" value="Rev_trsase/Diguanyl_cyclase"/>
</dbReference>
<proteinExistence type="predicted"/>
<evidence type="ECO:0000259" key="2">
    <source>
        <dbReference type="PROSITE" id="PS50878"/>
    </source>
</evidence>
<feature type="domain" description="Reverse transcriptase" evidence="2">
    <location>
        <begin position="553"/>
        <end position="823"/>
    </location>
</feature>
<keyword evidence="1" id="KW-0175">Coiled coil</keyword>
<dbReference type="InterPro" id="IPR005135">
    <property type="entry name" value="Endo/exonuclease/phosphatase"/>
</dbReference>
<dbReference type="Pfam" id="PF03372">
    <property type="entry name" value="Exo_endo_phos"/>
    <property type="match status" value="1"/>
</dbReference>
<evidence type="ECO:0000313" key="3">
    <source>
        <dbReference type="EMBL" id="CAG6730920.1"/>
    </source>
</evidence>
<dbReference type="InterPro" id="IPR036691">
    <property type="entry name" value="Endo/exonu/phosph_ase_sf"/>
</dbReference>
<accession>A0A8D9DXI3</accession>